<dbReference type="Pfam" id="PF23579">
    <property type="entry name" value="ARM_TBCD"/>
    <property type="match status" value="1"/>
</dbReference>
<evidence type="ECO:0000256" key="1">
    <source>
        <dbReference type="SAM" id="MobiDB-lite"/>
    </source>
</evidence>
<feature type="region of interest" description="Disordered" evidence="1">
    <location>
        <begin position="153"/>
        <end position="176"/>
    </location>
</feature>
<feature type="compositionally biased region" description="Low complexity" evidence="1">
    <location>
        <begin position="1392"/>
        <end position="1404"/>
    </location>
</feature>
<dbReference type="Proteomes" id="UP000243200">
    <property type="component" value="Chromosome 12"/>
</dbReference>
<keyword evidence="2" id="KW-0472">Membrane</keyword>
<dbReference type="GO" id="GO:0005096">
    <property type="term" value="F:GTPase activator activity"/>
    <property type="evidence" value="ECO:0007669"/>
    <property type="project" value="InterPro"/>
</dbReference>
<dbReference type="GO" id="GO:0000226">
    <property type="term" value="P:microtubule cytoskeleton organization"/>
    <property type="evidence" value="ECO:0007669"/>
    <property type="project" value="TreeGrafter"/>
</dbReference>
<sequence length="2205" mass="260132">MENKITFFREYEYVERKIKKINQFLNSEEENKMIEYYSQILDDFSYLNNCLNSYREANTVLDRHITSLIYSFLKFLKKSFNKLIYILSHFNFILDKKKKKNDRLYNMVENEIEIQKKNDHIFHKNENDVHVVNFAKDRCNEIQTGDIHRNDKYKLNNEKKSSKDEKVRDNKETHNKETNHEREILKIYIIIEEVYKYYNTLISVRGEKKIKTFFPCDAFCLNSIVDILLTIKKEEDTFIYLTKLKFNKTDEDNSWVILYVLLIWLSFCMYIPFDLTNVNKNIQNNIQEIFYYYIKKNDKSKDACSILYSQFLNREDVYKNKIYFNNFIIFSKEIMNKMVQTSVGKKTELGEHVQTISSANLPSCCNVQFTNLLLHGILLTHKKILKKLDKKILRCYTNFYTFFLINNHANLDSTEMAKSLKIRCLGYYALLFLERNEVTKRVDSAGVHEGVSKGMMQKRPLEEEGQGGQQQQQRQQQQQQQLQQLQQHHELFDGFPHFLSINDAFILYQQSKGIKLSNTAEEDEMDVHEEKKYTCEKDIITILEILFCYFNDSNSNVRWSLSKCFGNILVYLSTENMYSIINKFAELGKYNDYTILCTINFTFFHFLFNKKSISVDMLNYLLKRVTQSLYMNKEKINTSAFVLLYSMFKYNRIVKRLYEENDTRLCYFFFHLIFIKLIVFSLLEDNVNIRKSAMSLLQIFIGKFNFLYQLGVGTAIEGGNYIPVPVGDSSIERRTCLTHHSSDVEISRELGSQNKFFNNILLFTNLFFDHANISDYYERVKNGVDELETEEYTLHACLHAHEARKENYDRNKVQMEELKSKFFNENIELLSTCNFSDMINFKKSIILKTKEVCNFFLYKYPIIYHLYVNKLFHENVNIRILTSESLANLAHMDNDNYFVEVILPFLIKKSYEENILVKHGSIVCISKILLKLKRNIDENLQKEIKNILIFSEKRRIYKYKKGEILRHSLCLLVQSICQCNYFTVKKNTHSFFLDIIHNNLFHYNEIIQFEASKIFYYIPIYVLTKELTIEYVYEVLIKIIKAKDNFLHLKGYLILLCFINESIIPHVSSHLISLLVHMLKKSSTYYKIKNGLLKRTKIADYNILSPLNLEKDNIAVNNTIKKDLQFFQKINFETYPIDANMKIFSLLALFNLVDKLRGIYMSEFLALYCGCTTSFRGLIREKLPPQGNSQRRGTSSGGSSRGSSGGGSDGGEQRNRCFRVRKRRNTSFYMKRGITFVKKKINWERVVEKGNKEGKNLMQFNLDINKMAKILILYLQEYVYETDVGDSHIFVREICLGLTAFLLTSYPLFFFKRKAKGFACKGDDKHTTEEIGVNKKTEGEPTKKEFISKEVAIVMGTKTTSPRTKKTNESLSKNHFYESFHSDDSHEDDNSSGESVASVSSSSEGGDEKKDIINVYVLFEIKKKYVNVFIQLLLKLLCEKNMRTHKKCLFLLNYLYNYGTFNDREEMENFSFGNIFNKYCHDFPYELFLKKKIDDNVRKSKLNIYQYLKSYETNISSVFKNMVMHVCDYYQPLYLKDKEEVARYAERFQLSNCDMVSIGKKGGEITKIGELNRGRYTVVCGGNVNAAGGEGEWAGCSCSYEEEITALFLNKNYKYGLVKTIFNKINNFIYLYNYALRYTSFSIFHKNKFSSTRKGLIKGQHIRRDSSEDRRRDSSEDRQRDNSKDRQRDSSEDCQRDNSGNRGRVTNMGGDTLSVGEKERTGKDGNLKFEDIYIDNDFVDEINLSESEDKMSLEDENIINDIHYLMDKTKKNISVIKYLEYNEHYLFSHVFYLLFLNKYNYYIINGFFNTLCYYSSCTEYSNYEYTNLIKKGKEKSIEFLFLDFLLTHQNVYTFGYIRDDILFLYIRYYVKYYLNYDYAVVEHLLRDYNIGKAGQLFAQGRDHVNNGENAHNTGRDDDVSNQFDREIPYRQNESPGVLGDADFSLHTYNMHDVNLSEIILSEKNCNGFNFSKNIFHNYDVFFDINVILLDGNKHGKQFNREEIKREKKNRLKINKKIKKELHIKIELLQYVNICLIKILYYLNNFNLIQLETFLRSVNSFTKFSILSNFTAFCFLNFFLHKMEKYTTFTLVKTIAELIINIFMCPALHINIKKLAIFLILNLLLHRYPKIREFTNEYFYTNINFISPEDCQNYLFNSFEDLETVISILISTQFSEELKNNGGHCHIREAVRQIANILSVSRYATF</sequence>
<evidence type="ECO:0000313" key="3">
    <source>
        <dbReference type="EMBL" id="SBT78242.1"/>
    </source>
</evidence>
<evidence type="ECO:0000313" key="4">
    <source>
        <dbReference type="Proteomes" id="UP000243200"/>
    </source>
</evidence>
<keyword evidence="2" id="KW-1133">Transmembrane helix</keyword>
<feature type="region of interest" description="Disordered" evidence="1">
    <location>
        <begin position="1182"/>
        <end position="1216"/>
    </location>
</feature>
<dbReference type="PANTHER" id="PTHR12658">
    <property type="entry name" value="BETA-TUBULIN COFACTOR D"/>
    <property type="match status" value="1"/>
</dbReference>
<evidence type="ECO:0000256" key="2">
    <source>
        <dbReference type="SAM" id="Phobius"/>
    </source>
</evidence>
<dbReference type="VEuPathDB" id="PlasmoDB:PocGH01_12044700"/>
<protein>
    <submittedName>
        <fullName evidence="3">Uncharacterized protein</fullName>
    </submittedName>
</protein>
<dbReference type="InterPro" id="IPR033162">
    <property type="entry name" value="TBCD"/>
</dbReference>
<dbReference type="SUPFAM" id="SSF48371">
    <property type="entry name" value="ARM repeat"/>
    <property type="match status" value="1"/>
</dbReference>
<feature type="region of interest" description="Disordered" evidence="1">
    <location>
        <begin position="1381"/>
        <end position="1407"/>
    </location>
</feature>
<accession>A0A1C3KVL8</accession>
<dbReference type="VEuPathDB" id="PlasmoDB:POWCR01_120040200"/>
<dbReference type="OrthoDB" id="10253476at2759"/>
<name>A0A1C3KVL8_PLAOA</name>
<dbReference type="GO" id="GO:0007021">
    <property type="term" value="P:tubulin complex assembly"/>
    <property type="evidence" value="ECO:0007669"/>
    <property type="project" value="InterPro"/>
</dbReference>
<dbReference type="PANTHER" id="PTHR12658:SF0">
    <property type="entry name" value="TUBULIN-SPECIFIC CHAPERONE D"/>
    <property type="match status" value="1"/>
</dbReference>
<dbReference type="EMBL" id="LT594516">
    <property type="protein sequence ID" value="SBT78242.1"/>
    <property type="molecule type" value="Genomic_DNA"/>
</dbReference>
<feature type="region of interest" description="Disordered" evidence="1">
    <location>
        <begin position="1655"/>
        <end position="1719"/>
    </location>
</feature>
<feature type="transmembrane region" description="Helical" evidence="2">
    <location>
        <begin position="255"/>
        <end position="273"/>
    </location>
</feature>
<feature type="compositionally biased region" description="Basic and acidic residues" evidence="1">
    <location>
        <begin position="1662"/>
        <end position="1696"/>
    </location>
</feature>
<proteinExistence type="predicted"/>
<feature type="compositionally biased region" description="Gly residues" evidence="1">
    <location>
        <begin position="1195"/>
        <end position="1210"/>
    </location>
</feature>
<dbReference type="GO" id="GO:0048487">
    <property type="term" value="F:beta-tubulin binding"/>
    <property type="evidence" value="ECO:0007669"/>
    <property type="project" value="InterPro"/>
</dbReference>
<organism evidence="3 4">
    <name type="scientific">Plasmodium ovale</name>
    <name type="common">malaria parasite P. ovale</name>
    <dbReference type="NCBI Taxonomy" id="36330"/>
    <lineage>
        <taxon>Eukaryota</taxon>
        <taxon>Sar</taxon>
        <taxon>Alveolata</taxon>
        <taxon>Apicomplexa</taxon>
        <taxon>Aconoidasida</taxon>
        <taxon>Haemosporida</taxon>
        <taxon>Plasmodiidae</taxon>
        <taxon>Plasmodium</taxon>
        <taxon>Plasmodium (Plasmodium)</taxon>
    </lineage>
</organism>
<gene>
    <name evidence="3" type="primary">PowCR01_120040200</name>
    <name evidence="3" type="ORF">POWCR01_120040200</name>
</gene>
<dbReference type="InterPro" id="IPR016024">
    <property type="entry name" value="ARM-type_fold"/>
</dbReference>
<dbReference type="GO" id="GO:0007023">
    <property type="term" value="P:post-chaperonin tubulin folding pathway"/>
    <property type="evidence" value="ECO:0007669"/>
    <property type="project" value="InterPro"/>
</dbReference>
<reference evidence="3 4" key="1">
    <citation type="submission" date="2016-06" db="EMBL/GenBank/DDBJ databases">
        <authorList>
            <consortium name="Pathogen Informatics"/>
        </authorList>
    </citation>
    <scope>NUCLEOTIDE SEQUENCE [LARGE SCALE GENOMIC DNA]</scope>
    <source>
        <strain evidence="3">PowCR01</strain>
    </source>
</reference>
<feature type="compositionally biased region" description="Low complexity" evidence="1">
    <location>
        <begin position="469"/>
        <end position="480"/>
    </location>
</feature>
<keyword evidence="2" id="KW-0812">Transmembrane</keyword>
<feature type="region of interest" description="Disordered" evidence="1">
    <location>
        <begin position="460"/>
        <end position="480"/>
    </location>
</feature>